<protein>
    <submittedName>
        <fullName evidence="2">Uncharacterized protein</fullName>
    </submittedName>
</protein>
<gene>
    <name evidence="2" type="ORF">PDE001_LOCUS6415</name>
</gene>
<keyword evidence="3" id="KW-1185">Reference proteome</keyword>
<accession>A0AAV0UK26</accession>
<organism evidence="2 3">
    <name type="scientific">Peronospora destructor</name>
    <dbReference type="NCBI Taxonomy" id="86335"/>
    <lineage>
        <taxon>Eukaryota</taxon>
        <taxon>Sar</taxon>
        <taxon>Stramenopiles</taxon>
        <taxon>Oomycota</taxon>
        <taxon>Peronosporomycetes</taxon>
        <taxon>Peronosporales</taxon>
        <taxon>Peronosporaceae</taxon>
        <taxon>Peronospora</taxon>
    </lineage>
</organism>
<dbReference type="EMBL" id="CANTFM010001208">
    <property type="protein sequence ID" value="CAI5736812.1"/>
    <property type="molecule type" value="Genomic_DNA"/>
</dbReference>
<name>A0AAV0UK26_9STRA</name>
<sequence length="172" mass="19532">MCWRGRSSETATGDGYEWIYSYLNSCDEDLLEFELNVDGQYFFDNMELHPTGTPQPNEHNEAPLHLTPFVVSVISELPSQPDSTTPDPEPISYCALLEEAQPIAITGSVATQREDQAARHAMTTPRKGRTRGLKHLRDKTATTLHAEARIDNSMRPTTRSSSRKKFNRRLFY</sequence>
<proteinExistence type="predicted"/>
<reference evidence="2" key="1">
    <citation type="submission" date="2022-12" db="EMBL/GenBank/DDBJ databases">
        <authorList>
            <person name="Webb A."/>
        </authorList>
    </citation>
    <scope>NUCLEOTIDE SEQUENCE</scope>
    <source>
        <strain evidence="2">Pd1</strain>
    </source>
</reference>
<evidence type="ECO:0000256" key="1">
    <source>
        <dbReference type="SAM" id="MobiDB-lite"/>
    </source>
</evidence>
<evidence type="ECO:0000313" key="3">
    <source>
        <dbReference type="Proteomes" id="UP001162029"/>
    </source>
</evidence>
<feature type="region of interest" description="Disordered" evidence="1">
    <location>
        <begin position="112"/>
        <end position="133"/>
    </location>
</feature>
<comment type="caution">
    <text evidence="2">The sequence shown here is derived from an EMBL/GenBank/DDBJ whole genome shotgun (WGS) entry which is preliminary data.</text>
</comment>
<evidence type="ECO:0000313" key="2">
    <source>
        <dbReference type="EMBL" id="CAI5736812.1"/>
    </source>
</evidence>
<dbReference type="AlphaFoldDB" id="A0AAV0UK26"/>
<dbReference type="Proteomes" id="UP001162029">
    <property type="component" value="Unassembled WGS sequence"/>
</dbReference>